<dbReference type="RefSeq" id="WP_007276716.1">
    <property type="nucleotide sequence ID" value="NZ_ABCK01000001.1"/>
</dbReference>
<dbReference type="Proteomes" id="UP000004947">
    <property type="component" value="Unassembled WGS sequence"/>
</dbReference>
<evidence type="ECO:0000313" key="3">
    <source>
        <dbReference type="Proteomes" id="UP000004947"/>
    </source>
</evidence>
<dbReference type="InterPro" id="IPR002686">
    <property type="entry name" value="Transposase_17"/>
</dbReference>
<name>A6DFL6_9BACT</name>
<dbReference type="PANTHER" id="PTHR34322">
    <property type="entry name" value="TRANSPOSASE, Y1_TNP DOMAIN-CONTAINING"/>
    <property type="match status" value="1"/>
</dbReference>
<proteinExistence type="predicted"/>
<dbReference type="GO" id="GO:0003677">
    <property type="term" value="F:DNA binding"/>
    <property type="evidence" value="ECO:0007669"/>
    <property type="project" value="InterPro"/>
</dbReference>
<protein>
    <recommendedName>
        <fullName evidence="1">Transposase IS200-like domain-containing protein</fullName>
    </recommendedName>
</protein>
<dbReference type="EMBL" id="ABCK01000001">
    <property type="protein sequence ID" value="EDM29596.1"/>
    <property type="molecule type" value="Genomic_DNA"/>
</dbReference>
<accession>A6DFL6</accession>
<dbReference type="SUPFAM" id="SSF143422">
    <property type="entry name" value="Transposase IS200-like"/>
    <property type="match status" value="1"/>
</dbReference>
<sequence length="280" mass="33244">MKRRYDLESDVVFYHVIIKVPDNTLGNTAYAFDHKHKSYLRDLLFWLESIYELEVINYCIMSTHAHFVIRKERESKLSFKDVAYRFKKYKSLKEVPDARTCEVRKFAKRLNDLGDFMGNLQKRFTAWYNQQFEKRRRGQLFNHCYKAIQLKNSKALLRCLQYIELNPVRAHMVNNSADYEFCSFSESNRKTKLGLIMKNKLIAALNEFGFGDLSDAEVYKIYSDILCDLTLFKSEEYNRDPELNLIYSQSSCWSTGRSICLLKDSFIIEKDRIHKEVFIA</sequence>
<dbReference type="InterPro" id="IPR036515">
    <property type="entry name" value="Transposase_17_sf"/>
</dbReference>
<dbReference type="GO" id="GO:0004803">
    <property type="term" value="F:transposase activity"/>
    <property type="evidence" value="ECO:0007669"/>
    <property type="project" value="InterPro"/>
</dbReference>
<dbReference type="PANTHER" id="PTHR34322:SF2">
    <property type="entry name" value="TRANSPOSASE IS200-LIKE DOMAIN-CONTAINING PROTEIN"/>
    <property type="match status" value="1"/>
</dbReference>
<keyword evidence="3" id="KW-1185">Reference proteome</keyword>
<dbReference type="eggNOG" id="COG1943">
    <property type="taxonomic scope" value="Bacteria"/>
</dbReference>
<gene>
    <name evidence="2" type="ORF">LNTAR_17638</name>
</gene>
<dbReference type="Gene3D" id="3.30.70.1290">
    <property type="entry name" value="Transposase IS200-like"/>
    <property type="match status" value="1"/>
</dbReference>
<comment type="caution">
    <text evidence="2">The sequence shown here is derived from an EMBL/GenBank/DDBJ whole genome shotgun (WGS) entry which is preliminary data.</text>
</comment>
<feature type="domain" description="Transposase IS200-like" evidence="1">
    <location>
        <begin position="20"/>
        <end position="166"/>
    </location>
</feature>
<organism evidence="2 3">
    <name type="scientific">Lentisphaera araneosa HTCC2155</name>
    <dbReference type="NCBI Taxonomy" id="313628"/>
    <lineage>
        <taxon>Bacteria</taxon>
        <taxon>Pseudomonadati</taxon>
        <taxon>Lentisphaerota</taxon>
        <taxon>Lentisphaeria</taxon>
        <taxon>Lentisphaerales</taxon>
        <taxon>Lentisphaeraceae</taxon>
        <taxon>Lentisphaera</taxon>
    </lineage>
</organism>
<dbReference type="GO" id="GO:0006313">
    <property type="term" value="P:DNA transposition"/>
    <property type="evidence" value="ECO:0007669"/>
    <property type="project" value="InterPro"/>
</dbReference>
<reference evidence="2 3" key="1">
    <citation type="journal article" date="2010" name="J. Bacteriol.">
        <title>Genome sequence of Lentisphaera araneosa HTCC2155T, the type species of the order Lentisphaerales in the phylum Lentisphaerae.</title>
        <authorList>
            <person name="Thrash J.C."/>
            <person name="Cho J.C."/>
            <person name="Vergin K.L."/>
            <person name="Morris R.M."/>
            <person name="Giovannoni S.J."/>
        </authorList>
    </citation>
    <scope>NUCLEOTIDE SEQUENCE [LARGE SCALE GENOMIC DNA]</scope>
    <source>
        <strain evidence="2 3">HTCC2155</strain>
    </source>
</reference>
<evidence type="ECO:0000313" key="2">
    <source>
        <dbReference type="EMBL" id="EDM29596.1"/>
    </source>
</evidence>
<dbReference type="SMART" id="SM01321">
    <property type="entry name" value="Y1_Tnp"/>
    <property type="match status" value="1"/>
</dbReference>
<dbReference type="AlphaFoldDB" id="A6DFL6"/>
<evidence type="ECO:0000259" key="1">
    <source>
        <dbReference type="SMART" id="SM01321"/>
    </source>
</evidence>
<dbReference type="STRING" id="313628.LNTAR_17638"/>
<dbReference type="OrthoDB" id="9788881at2"/>